<comment type="caution">
    <text evidence="1">The sequence shown here is derived from an EMBL/GenBank/DDBJ whole genome shotgun (WGS) entry which is preliminary data.</text>
</comment>
<evidence type="ECO:0000313" key="2">
    <source>
        <dbReference type="Proteomes" id="UP001234202"/>
    </source>
</evidence>
<proteinExistence type="predicted"/>
<sequence length="310" mass="34978">MASSPEFNEKIHFLDIASNLPGYRQSWSPNTFKVRLLLNAKGIPYTEQYISYPDIAPLSKSYGVEPTDKEDSTYTLPAIYHPETLRTLVPGGQIMPESITIARHLDTLYPSTRIQAFPHPKPQSEALWQEAENHLNGIISTKRGKGYRLLHPRIPSILDPRGADYFILTRIRDHPDHLSPLQWGSANMEDDWSTIRPFVLAYLEFHDSTRSSAVSSGLGQDGPFLWGDNPTMGDIYLASLLVWFRSASDPFLDRLLAIGEQSEPASRKTEQGEHERVWEKSPIRGVWDAFGEKGWLQGVGQPREIPLGDA</sequence>
<protein>
    <submittedName>
        <fullName evidence="1">Uncharacterized protein</fullName>
    </submittedName>
</protein>
<keyword evidence="2" id="KW-1185">Reference proteome</keyword>
<accession>A0ACC2X9S7</accession>
<reference evidence="1" key="1">
    <citation type="submission" date="2023-04" db="EMBL/GenBank/DDBJ databases">
        <title>Draft Genome sequencing of Naganishia species isolated from polar environments using Oxford Nanopore Technology.</title>
        <authorList>
            <person name="Leo P."/>
            <person name="Venkateswaran K."/>
        </authorList>
    </citation>
    <scope>NUCLEOTIDE SEQUENCE</scope>
    <source>
        <strain evidence="1">DBVPG 5303</strain>
    </source>
</reference>
<dbReference type="EMBL" id="JASBWV010000021">
    <property type="protein sequence ID" value="KAJ9120350.1"/>
    <property type="molecule type" value="Genomic_DNA"/>
</dbReference>
<name>A0ACC2X9S7_9TREE</name>
<dbReference type="Proteomes" id="UP001234202">
    <property type="component" value="Unassembled WGS sequence"/>
</dbReference>
<evidence type="ECO:0000313" key="1">
    <source>
        <dbReference type="EMBL" id="KAJ9120350.1"/>
    </source>
</evidence>
<gene>
    <name evidence="1" type="ORF">QFC24_005304</name>
</gene>
<organism evidence="1 2">
    <name type="scientific">Naganishia onofrii</name>
    <dbReference type="NCBI Taxonomy" id="1851511"/>
    <lineage>
        <taxon>Eukaryota</taxon>
        <taxon>Fungi</taxon>
        <taxon>Dikarya</taxon>
        <taxon>Basidiomycota</taxon>
        <taxon>Agaricomycotina</taxon>
        <taxon>Tremellomycetes</taxon>
        <taxon>Filobasidiales</taxon>
        <taxon>Filobasidiaceae</taxon>
        <taxon>Naganishia</taxon>
    </lineage>
</organism>